<evidence type="ECO:0000256" key="1">
    <source>
        <dbReference type="SAM" id="MobiDB-lite"/>
    </source>
</evidence>
<comment type="caution">
    <text evidence="2">The sequence shown here is derived from an EMBL/GenBank/DDBJ whole genome shotgun (WGS) entry which is preliminary data.</text>
</comment>
<dbReference type="EMBL" id="JAEACU010000007">
    <property type="protein sequence ID" value="KAH7522425.1"/>
    <property type="molecule type" value="Genomic_DNA"/>
</dbReference>
<name>A0A978V4Z2_ZIZJJ</name>
<feature type="region of interest" description="Disordered" evidence="1">
    <location>
        <begin position="1"/>
        <end position="21"/>
    </location>
</feature>
<gene>
    <name evidence="2" type="ORF">FEM48_Zijuj07G0137100</name>
</gene>
<evidence type="ECO:0000313" key="3">
    <source>
        <dbReference type="Proteomes" id="UP000813462"/>
    </source>
</evidence>
<proteinExistence type="predicted"/>
<protein>
    <submittedName>
        <fullName evidence="2">Uncharacterized protein</fullName>
    </submittedName>
</protein>
<accession>A0A978V4Z2</accession>
<sequence length="102" mass="11437">MVFGSSSPVHEWGNGQRSFFENDDRRPLVTTLVAKSNYGTSVTAKATRFHEIKKAEQGVARNHFVPPRAQTLEFASKNSHPVEGFHLSYVEKKCVCSLLQTN</sequence>
<evidence type="ECO:0000313" key="2">
    <source>
        <dbReference type="EMBL" id="KAH7522425.1"/>
    </source>
</evidence>
<organism evidence="2 3">
    <name type="scientific">Ziziphus jujuba var. spinosa</name>
    <dbReference type="NCBI Taxonomy" id="714518"/>
    <lineage>
        <taxon>Eukaryota</taxon>
        <taxon>Viridiplantae</taxon>
        <taxon>Streptophyta</taxon>
        <taxon>Embryophyta</taxon>
        <taxon>Tracheophyta</taxon>
        <taxon>Spermatophyta</taxon>
        <taxon>Magnoliopsida</taxon>
        <taxon>eudicotyledons</taxon>
        <taxon>Gunneridae</taxon>
        <taxon>Pentapetalae</taxon>
        <taxon>rosids</taxon>
        <taxon>fabids</taxon>
        <taxon>Rosales</taxon>
        <taxon>Rhamnaceae</taxon>
        <taxon>Paliureae</taxon>
        <taxon>Ziziphus</taxon>
    </lineage>
</organism>
<reference evidence="2" key="1">
    <citation type="journal article" date="2021" name="Front. Plant Sci.">
        <title>Chromosome-Scale Genome Assembly for Chinese Sour Jujube and Insights Into Its Genome Evolution and Domestication Signature.</title>
        <authorList>
            <person name="Shen L.-Y."/>
            <person name="Luo H."/>
            <person name="Wang X.-L."/>
            <person name="Wang X.-M."/>
            <person name="Qiu X.-J."/>
            <person name="Liu H."/>
            <person name="Zhou S.-S."/>
            <person name="Jia K.-H."/>
            <person name="Nie S."/>
            <person name="Bao Y.-T."/>
            <person name="Zhang R.-G."/>
            <person name="Yun Q.-Z."/>
            <person name="Chai Y.-H."/>
            <person name="Lu J.-Y."/>
            <person name="Li Y."/>
            <person name="Zhao S.-W."/>
            <person name="Mao J.-F."/>
            <person name="Jia S.-G."/>
            <person name="Mao Y.-M."/>
        </authorList>
    </citation>
    <scope>NUCLEOTIDE SEQUENCE</scope>
    <source>
        <strain evidence="2">AT0</strain>
        <tissue evidence="2">Leaf</tissue>
    </source>
</reference>
<dbReference type="AlphaFoldDB" id="A0A978V4Z2"/>
<dbReference type="Proteomes" id="UP000813462">
    <property type="component" value="Unassembled WGS sequence"/>
</dbReference>